<name>A0ABQ2EYG8_9ACTN</name>
<feature type="region of interest" description="Disordered" evidence="1">
    <location>
        <begin position="1"/>
        <end position="24"/>
    </location>
</feature>
<dbReference type="Proteomes" id="UP000660265">
    <property type="component" value="Unassembled WGS sequence"/>
</dbReference>
<organism evidence="2 3">
    <name type="scientific">Streptomyces camponoticapitis</name>
    <dbReference type="NCBI Taxonomy" id="1616125"/>
    <lineage>
        <taxon>Bacteria</taxon>
        <taxon>Bacillati</taxon>
        <taxon>Actinomycetota</taxon>
        <taxon>Actinomycetes</taxon>
        <taxon>Kitasatosporales</taxon>
        <taxon>Streptomycetaceae</taxon>
        <taxon>Streptomyces</taxon>
    </lineage>
</organism>
<evidence type="ECO:0000313" key="3">
    <source>
        <dbReference type="Proteomes" id="UP000660265"/>
    </source>
</evidence>
<comment type="caution">
    <text evidence="2">The sequence shown here is derived from an EMBL/GenBank/DDBJ whole genome shotgun (WGS) entry which is preliminary data.</text>
</comment>
<evidence type="ECO:0000313" key="2">
    <source>
        <dbReference type="EMBL" id="GGK31040.1"/>
    </source>
</evidence>
<proteinExistence type="predicted"/>
<reference evidence="3" key="1">
    <citation type="journal article" date="2019" name="Int. J. Syst. Evol. Microbiol.">
        <title>The Global Catalogue of Microorganisms (GCM) 10K type strain sequencing project: providing services to taxonomists for standard genome sequencing and annotation.</title>
        <authorList>
            <consortium name="The Broad Institute Genomics Platform"/>
            <consortium name="The Broad Institute Genome Sequencing Center for Infectious Disease"/>
            <person name="Wu L."/>
            <person name="Ma J."/>
        </authorList>
    </citation>
    <scope>NUCLEOTIDE SEQUENCE [LARGE SCALE GENOMIC DNA]</scope>
    <source>
        <strain evidence="3">CGMCC 4.7275</strain>
    </source>
</reference>
<accession>A0ABQ2EYG8</accession>
<dbReference type="EMBL" id="BMMV01000044">
    <property type="protein sequence ID" value="GGK31040.1"/>
    <property type="molecule type" value="Genomic_DNA"/>
</dbReference>
<keyword evidence="3" id="KW-1185">Reference proteome</keyword>
<gene>
    <name evidence="2" type="ORF">GCM10011583_73660</name>
</gene>
<sequence length="82" mass="9200">MESSAGALSEMRREQLEESAPSWCPSWPITWQRSFHLVRMHLDAGGTLPTEASEVLRQGEDLGRWVTSVRVGPAHRRTAVDV</sequence>
<protein>
    <submittedName>
        <fullName evidence="2">Uncharacterized protein</fullName>
    </submittedName>
</protein>
<dbReference type="RefSeq" id="WP_229701429.1">
    <property type="nucleotide sequence ID" value="NZ_BMMV01000044.1"/>
</dbReference>
<evidence type="ECO:0000256" key="1">
    <source>
        <dbReference type="SAM" id="MobiDB-lite"/>
    </source>
</evidence>